<feature type="compositionally biased region" description="Polar residues" evidence="1">
    <location>
        <begin position="193"/>
        <end position="204"/>
    </location>
</feature>
<sequence>MPSNPCYTSNNGAGAIYCFSTNRPAADELVGIKMVDLLDHNNRIDRCIFHSKKTGQNEVLVWTFKNGTMLAPKQAALLHGFWKENDAIVSHFASTDRKFAIIKTIHDTEILVVLACQHSKFHVEPSPPSNGHAQVCHRPTQLGMTDVISELQATFGPENTTASDEGTTSVAIDLVTPGSNTTGGRPSGGSEFTFESVSPTSNLE</sequence>
<proteinExistence type="predicted"/>
<dbReference type="AlphaFoldDB" id="A0A9N8E6F1"/>
<dbReference type="Proteomes" id="UP001153069">
    <property type="component" value="Unassembled WGS sequence"/>
</dbReference>
<reference evidence="2" key="1">
    <citation type="submission" date="2020-06" db="EMBL/GenBank/DDBJ databases">
        <authorList>
            <consortium name="Plant Systems Biology data submission"/>
        </authorList>
    </citation>
    <scope>NUCLEOTIDE SEQUENCE</scope>
    <source>
        <strain evidence="2">D6</strain>
    </source>
</reference>
<evidence type="ECO:0000313" key="2">
    <source>
        <dbReference type="EMBL" id="CAB9513569.1"/>
    </source>
</evidence>
<organism evidence="2 3">
    <name type="scientific">Seminavis robusta</name>
    <dbReference type="NCBI Taxonomy" id="568900"/>
    <lineage>
        <taxon>Eukaryota</taxon>
        <taxon>Sar</taxon>
        <taxon>Stramenopiles</taxon>
        <taxon>Ochrophyta</taxon>
        <taxon>Bacillariophyta</taxon>
        <taxon>Bacillariophyceae</taxon>
        <taxon>Bacillariophycidae</taxon>
        <taxon>Naviculales</taxon>
        <taxon>Naviculaceae</taxon>
        <taxon>Seminavis</taxon>
    </lineage>
</organism>
<evidence type="ECO:0000313" key="3">
    <source>
        <dbReference type="Proteomes" id="UP001153069"/>
    </source>
</evidence>
<accession>A0A9N8E6F1</accession>
<comment type="caution">
    <text evidence="2">The sequence shown here is derived from an EMBL/GenBank/DDBJ whole genome shotgun (WGS) entry which is preliminary data.</text>
</comment>
<protein>
    <submittedName>
        <fullName evidence="2">Uncharacterized protein</fullName>
    </submittedName>
</protein>
<gene>
    <name evidence="2" type="ORF">SEMRO_599_G173310.1</name>
</gene>
<evidence type="ECO:0000256" key="1">
    <source>
        <dbReference type="SAM" id="MobiDB-lite"/>
    </source>
</evidence>
<feature type="compositionally biased region" description="Polar residues" evidence="1">
    <location>
        <begin position="157"/>
        <end position="170"/>
    </location>
</feature>
<name>A0A9N8E6F1_9STRA</name>
<keyword evidence="3" id="KW-1185">Reference proteome</keyword>
<dbReference type="EMBL" id="CAICTM010000598">
    <property type="protein sequence ID" value="CAB9513569.1"/>
    <property type="molecule type" value="Genomic_DNA"/>
</dbReference>
<feature type="region of interest" description="Disordered" evidence="1">
    <location>
        <begin position="157"/>
        <end position="204"/>
    </location>
</feature>